<evidence type="ECO:0000256" key="2">
    <source>
        <dbReference type="SAM" id="Phobius"/>
    </source>
</evidence>
<keyword evidence="2" id="KW-0812">Transmembrane</keyword>
<proteinExistence type="predicted"/>
<protein>
    <submittedName>
        <fullName evidence="3">Uncharacterized protein</fullName>
    </submittedName>
</protein>
<evidence type="ECO:0000313" key="3">
    <source>
        <dbReference type="EMBL" id="MDA0164088.1"/>
    </source>
</evidence>
<accession>A0A9X3MZ97</accession>
<gene>
    <name evidence="3" type="ORF">OM076_27695</name>
</gene>
<dbReference type="Proteomes" id="UP001149140">
    <property type="component" value="Unassembled WGS sequence"/>
</dbReference>
<name>A0A9X3MZ97_9ACTN</name>
<organism evidence="3 4">
    <name type="scientific">Solirubrobacter ginsenosidimutans</name>
    <dbReference type="NCBI Taxonomy" id="490573"/>
    <lineage>
        <taxon>Bacteria</taxon>
        <taxon>Bacillati</taxon>
        <taxon>Actinomycetota</taxon>
        <taxon>Thermoleophilia</taxon>
        <taxon>Solirubrobacterales</taxon>
        <taxon>Solirubrobacteraceae</taxon>
        <taxon>Solirubrobacter</taxon>
    </lineage>
</organism>
<evidence type="ECO:0000256" key="1">
    <source>
        <dbReference type="SAM" id="MobiDB-lite"/>
    </source>
</evidence>
<dbReference type="Gene3D" id="1.10.287.1490">
    <property type="match status" value="1"/>
</dbReference>
<sequence length="216" mass="22381">MSTDTPKQHRNTWLWACAVLGLVAAGLLVWALLLNADLNDTQDDLSGAQKELASAQQQPTPQPTATEEPTALPTETPTPTAEEDQGNPGALVAAGALVTGLARELGATQEDVAATEQELEDTQKQADTAEKEAADAKQKADDATDDAEKANAQVDQANAERDAAKAKAKIAADCAKAYLSAFGGLLRSGNISEQAPAVRKDLEGITAECKAAFAGA</sequence>
<comment type="caution">
    <text evidence="3">The sequence shown here is derived from an EMBL/GenBank/DDBJ whole genome shotgun (WGS) entry which is preliminary data.</text>
</comment>
<dbReference type="EMBL" id="JAPDOD010000030">
    <property type="protein sequence ID" value="MDA0164088.1"/>
    <property type="molecule type" value="Genomic_DNA"/>
</dbReference>
<reference evidence="3" key="1">
    <citation type="submission" date="2022-10" db="EMBL/GenBank/DDBJ databases">
        <title>The WGS of Solirubrobacter ginsenosidimutans DSM 21036.</title>
        <authorList>
            <person name="Jiang Z."/>
        </authorList>
    </citation>
    <scope>NUCLEOTIDE SEQUENCE</scope>
    <source>
        <strain evidence="3">DSM 21036</strain>
    </source>
</reference>
<feature type="region of interest" description="Disordered" evidence="1">
    <location>
        <begin position="112"/>
        <end position="156"/>
    </location>
</feature>
<feature type="compositionally biased region" description="Basic and acidic residues" evidence="1">
    <location>
        <begin position="121"/>
        <end position="149"/>
    </location>
</feature>
<feature type="region of interest" description="Disordered" evidence="1">
    <location>
        <begin position="48"/>
        <end position="87"/>
    </location>
</feature>
<evidence type="ECO:0000313" key="4">
    <source>
        <dbReference type="Proteomes" id="UP001149140"/>
    </source>
</evidence>
<feature type="compositionally biased region" description="Low complexity" evidence="1">
    <location>
        <begin position="55"/>
        <end position="80"/>
    </location>
</feature>
<keyword evidence="2" id="KW-1133">Transmembrane helix</keyword>
<dbReference type="AlphaFoldDB" id="A0A9X3MZ97"/>
<keyword evidence="2" id="KW-0472">Membrane</keyword>
<dbReference type="RefSeq" id="WP_270043338.1">
    <property type="nucleotide sequence ID" value="NZ_JAPDOD010000030.1"/>
</dbReference>
<feature type="transmembrane region" description="Helical" evidence="2">
    <location>
        <begin position="12"/>
        <end position="33"/>
    </location>
</feature>
<keyword evidence="4" id="KW-1185">Reference proteome</keyword>